<dbReference type="EMBL" id="CP015199">
    <property type="protein sequence ID" value="ANF49411.1"/>
    <property type="molecule type" value="Genomic_DNA"/>
</dbReference>
<evidence type="ECO:0000313" key="3">
    <source>
        <dbReference type="Proteomes" id="UP000077824"/>
    </source>
</evidence>
<feature type="transmembrane region" description="Helical" evidence="1">
    <location>
        <begin position="63"/>
        <end position="80"/>
    </location>
</feature>
<reference evidence="2 3" key="1">
    <citation type="submission" date="2016-04" db="EMBL/GenBank/DDBJ databases">
        <title>Complete Genome Sequence of Chryseobacterium sp. IHBB 10212.</title>
        <authorList>
            <person name="Pal M."/>
            <person name="Swarnkar M.K."/>
            <person name="Kaushal K."/>
            <person name="Chhibber S."/>
            <person name="Singh A.K."/>
            <person name="Gulati A."/>
        </authorList>
    </citation>
    <scope>NUCLEOTIDE SEQUENCE [LARGE SCALE GENOMIC DNA]</scope>
    <source>
        <strain evidence="2 3">IHBB 10212</strain>
    </source>
</reference>
<feature type="transmembrane region" description="Helical" evidence="1">
    <location>
        <begin position="202"/>
        <end position="227"/>
    </location>
</feature>
<dbReference type="Proteomes" id="UP000077824">
    <property type="component" value="Chromosome"/>
</dbReference>
<evidence type="ECO:0000256" key="1">
    <source>
        <dbReference type="SAM" id="Phobius"/>
    </source>
</evidence>
<dbReference type="OrthoDB" id="7446256at2"/>
<feature type="transmembrane region" description="Helical" evidence="1">
    <location>
        <begin position="168"/>
        <end position="190"/>
    </location>
</feature>
<dbReference type="Pfam" id="PF12412">
    <property type="entry name" value="DUF3667"/>
    <property type="match status" value="1"/>
</dbReference>
<keyword evidence="1" id="KW-0812">Transmembrane</keyword>
<sequence>MSEEFCTNCKQNLKPKRIDGHYILHEIEHVLHFDRGILYTVRELLIRPGENIKNFINENRSRLVKPIIFIIVTSLIYTLINHFFHIEQSYIKIDGAKDTQFNAINNWVQSHYGYSNIIMGGFIAFWLKIFFKKYDYNFFEILILLCFILGMEMLMFSVFAIFEGVTKYHLMQIAAVIVFAYFSWAVGQFFDKNRVASYFKALVSYILGMLTFGISIMILGILLNIIAK</sequence>
<keyword evidence="3" id="KW-1185">Reference proteome</keyword>
<dbReference type="InterPro" id="IPR022134">
    <property type="entry name" value="DUF3667"/>
</dbReference>
<proteinExistence type="predicted"/>
<dbReference type="KEGG" id="chh:A0O34_02055"/>
<dbReference type="STRING" id="1685010.A0O34_02055"/>
<keyword evidence="1" id="KW-0472">Membrane</keyword>
<dbReference type="AlphaFoldDB" id="A0A172XR27"/>
<organism evidence="2 3">
    <name type="scientific">Chryseobacterium glaciei</name>
    <dbReference type="NCBI Taxonomy" id="1685010"/>
    <lineage>
        <taxon>Bacteria</taxon>
        <taxon>Pseudomonadati</taxon>
        <taxon>Bacteroidota</taxon>
        <taxon>Flavobacteriia</taxon>
        <taxon>Flavobacteriales</taxon>
        <taxon>Weeksellaceae</taxon>
        <taxon>Chryseobacterium group</taxon>
        <taxon>Chryseobacterium</taxon>
    </lineage>
</organism>
<feature type="transmembrane region" description="Helical" evidence="1">
    <location>
        <begin position="138"/>
        <end position="162"/>
    </location>
</feature>
<gene>
    <name evidence="2" type="ORF">A0O34_02055</name>
</gene>
<feature type="transmembrane region" description="Helical" evidence="1">
    <location>
        <begin position="112"/>
        <end position="131"/>
    </location>
</feature>
<accession>A0A172XR27</accession>
<name>A0A172XR27_9FLAO</name>
<keyword evidence="1" id="KW-1133">Transmembrane helix</keyword>
<dbReference type="RefSeq" id="WP_066750762.1">
    <property type="nucleotide sequence ID" value="NZ_CP015199.1"/>
</dbReference>
<protein>
    <recommendedName>
        <fullName evidence="4">DUF3667 domain-containing protein</fullName>
    </recommendedName>
</protein>
<evidence type="ECO:0000313" key="2">
    <source>
        <dbReference type="EMBL" id="ANF49411.1"/>
    </source>
</evidence>
<evidence type="ECO:0008006" key="4">
    <source>
        <dbReference type="Google" id="ProtNLM"/>
    </source>
</evidence>